<organism evidence="2 3">
    <name type="scientific">Marine Group I thaumarchaeote SCGC AAA799-N04</name>
    <dbReference type="NCBI Taxonomy" id="1502293"/>
    <lineage>
        <taxon>Archaea</taxon>
        <taxon>Nitrososphaerota</taxon>
        <taxon>Marine Group I</taxon>
    </lineage>
</organism>
<protein>
    <submittedName>
        <fullName evidence="2">Uncharacterized protein</fullName>
    </submittedName>
</protein>
<keyword evidence="3" id="KW-1185">Reference proteome</keyword>
<proteinExistence type="predicted"/>
<evidence type="ECO:0000256" key="1">
    <source>
        <dbReference type="SAM" id="MobiDB-lite"/>
    </source>
</evidence>
<dbReference type="Proteomes" id="UP000028059">
    <property type="component" value="Unassembled WGS sequence"/>
</dbReference>
<evidence type="ECO:0000313" key="2">
    <source>
        <dbReference type="EMBL" id="KEQ56342.1"/>
    </source>
</evidence>
<sequence length="32" mass="3845">MPIRKKGKHQRHADQRAKRRRIKHAKSGKPRS</sequence>
<reference evidence="2 3" key="1">
    <citation type="submission" date="2014-06" db="EMBL/GenBank/DDBJ databases">
        <authorList>
            <person name="Ngugi D.K."/>
            <person name="Blom J."/>
            <person name="Alam I."/>
            <person name="Rashid M."/>
            <person name="Ba Alawi W."/>
            <person name="Zhang G."/>
            <person name="Hikmawan T."/>
            <person name="Guan Y."/>
            <person name="Antunes A."/>
            <person name="Siam R."/>
            <person name="ElDorry H."/>
            <person name="Bajic V."/>
            <person name="Stingl U."/>
        </authorList>
    </citation>
    <scope>NUCLEOTIDE SEQUENCE [LARGE SCALE GENOMIC DNA]</scope>
    <source>
        <strain evidence="2">SCGC AAA799-N04</strain>
    </source>
</reference>
<accession>A0A081RMB9</accession>
<gene>
    <name evidence="2" type="ORF">AAA799N04_01188</name>
</gene>
<dbReference type="AlphaFoldDB" id="A0A081RMB9"/>
<evidence type="ECO:0000313" key="3">
    <source>
        <dbReference type="Proteomes" id="UP000028059"/>
    </source>
</evidence>
<name>A0A081RMB9_9ARCH</name>
<dbReference type="EMBL" id="JOKN01000021">
    <property type="protein sequence ID" value="KEQ56342.1"/>
    <property type="molecule type" value="Genomic_DNA"/>
</dbReference>
<comment type="caution">
    <text evidence="2">The sequence shown here is derived from an EMBL/GenBank/DDBJ whole genome shotgun (WGS) entry which is preliminary data.</text>
</comment>
<feature type="region of interest" description="Disordered" evidence="1">
    <location>
        <begin position="1"/>
        <end position="32"/>
    </location>
</feature>